<gene>
    <name evidence="2" type="ORF">PXC00_06385</name>
</gene>
<evidence type="ECO:0000313" key="2">
    <source>
        <dbReference type="EMBL" id="WOC33490.1"/>
    </source>
</evidence>
<evidence type="ECO:0000256" key="1">
    <source>
        <dbReference type="SAM" id="MobiDB-lite"/>
    </source>
</evidence>
<proteinExistence type="predicted"/>
<reference evidence="2" key="2">
    <citation type="submission" date="2024-06" db="EMBL/GenBank/DDBJ databases">
        <title>Caproicibacterium argilliputei sp. nov, a novel caproic acid producing anaerobic bacterium isolated from pit mud.</title>
        <authorList>
            <person name="Xia S."/>
        </authorList>
    </citation>
    <scope>NUCLEOTIDE SEQUENCE</scope>
    <source>
        <strain evidence="2">ZCY20-5</strain>
    </source>
</reference>
<protein>
    <submittedName>
        <fullName evidence="2">Uncharacterized protein</fullName>
    </submittedName>
</protein>
<reference evidence="2" key="1">
    <citation type="submission" date="2023-09" db="EMBL/GenBank/DDBJ databases">
        <authorList>
            <person name="Zeng C."/>
        </authorList>
    </citation>
    <scope>NUCLEOTIDE SEQUENCE</scope>
    <source>
        <strain evidence="2">ZCY20-5</strain>
    </source>
</reference>
<evidence type="ECO:0000313" key="3">
    <source>
        <dbReference type="Proteomes" id="UP001300604"/>
    </source>
</evidence>
<organism evidence="2 3">
    <name type="scientific">Caproicibacterium argilliputei</name>
    <dbReference type="NCBI Taxonomy" id="3030016"/>
    <lineage>
        <taxon>Bacteria</taxon>
        <taxon>Bacillati</taxon>
        <taxon>Bacillota</taxon>
        <taxon>Clostridia</taxon>
        <taxon>Eubacteriales</taxon>
        <taxon>Oscillospiraceae</taxon>
        <taxon>Caproicibacterium</taxon>
    </lineage>
</organism>
<dbReference type="AlphaFoldDB" id="A0AA97DDF8"/>
<name>A0AA97DDF8_9FIRM</name>
<sequence length="140" mass="14798">MADRPNYTLEDNPVYTEEIPAIQNDDDVSADKVVNPLITKILNNQKANHQLAQAAKSSADSAGQTAGKAIPLTQKGAANGVPTLDSAGKIPKAQLPTVGGYVRQSSSPSDSSLLWIDSGNSNKMKYYNGSSWVPVPATWG</sequence>
<dbReference type="EMBL" id="CP135996">
    <property type="protein sequence ID" value="WOC33490.1"/>
    <property type="molecule type" value="Genomic_DNA"/>
</dbReference>
<feature type="region of interest" description="Disordered" evidence="1">
    <location>
        <begin position="51"/>
        <end position="70"/>
    </location>
</feature>
<feature type="compositionally biased region" description="Polar residues" evidence="1">
    <location>
        <begin position="51"/>
        <end position="64"/>
    </location>
</feature>
<dbReference type="RefSeq" id="WP_316935166.1">
    <property type="nucleotide sequence ID" value="NZ_CP135996.1"/>
</dbReference>
<keyword evidence="3" id="KW-1185">Reference proteome</keyword>
<dbReference type="Proteomes" id="UP001300604">
    <property type="component" value="Chromosome"/>
</dbReference>
<accession>A0AA97DDF8</accession>
<dbReference type="KEGG" id="carl:PXC00_06385"/>